<dbReference type="Pfam" id="PF08501">
    <property type="entry name" value="Shikimate_dh_N"/>
    <property type="match status" value="1"/>
</dbReference>
<accession>A0A7Y9S0U1</accession>
<reference evidence="5 6" key="1">
    <citation type="submission" date="2020-07" db="EMBL/GenBank/DDBJ databases">
        <title>Sequencing the genomes of 1000 actinobacteria strains.</title>
        <authorList>
            <person name="Klenk H.-P."/>
        </authorList>
    </citation>
    <scope>NUCLEOTIDE SEQUENCE [LARGE SCALE GENOMIC DNA]</scope>
    <source>
        <strain evidence="5 6">DSM 23819</strain>
    </source>
</reference>
<comment type="caution">
    <text evidence="5">The sequence shown here is derived from an EMBL/GenBank/DDBJ whole genome shotgun (WGS) entry which is preliminary data.</text>
</comment>
<dbReference type="Gene3D" id="3.40.50.720">
    <property type="entry name" value="NAD(P)-binding Rossmann-like Domain"/>
    <property type="match status" value="1"/>
</dbReference>
<dbReference type="GO" id="GO:0050661">
    <property type="term" value="F:NADP binding"/>
    <property type="evidence" value="ECO:0007669"/>
    <property type="project" value="TreeGrafter"/>
</dbReference>
<name>A0A7Y9S0U1_9ACTN</name>
<feature type="domain" description="Shikimate dehydrogenase substrate binding N-terminal" evidence="3">
    <location>
        <begin position="9"/>
        <end position="90"/>
    </location>
</feature>
<dbReference type="Gene3D" id="3.40.50.10860">
    <property type="entry name" value="Leucine Dehydrogenase, chain A, domain 1"/>
    <property type="match status" value="1"/>
</dbReference>
<dbReference type="GO" id="GO:0005829">
    <property type="term" value="C:cytosol"/>
    <property type="evidence" value="ECO:0007669"/>
    <property type="project" value="TreeGrafter"/>
</dbReference>
<dbReference type="InterPro" id="IPR046346">
    <property type="entry name" value="Aminoacid_DH-like_N_sf"/>
</dbReference>
<dbReference type="SUPFAM" id="SSF51735">
    <property type="entry name" value="NAD(P)-binding Rossmann-fold domains"/>
    <property type="match status" value="1"/>
</dbReference>
<dbReference type="GO" id="GO:0009423">
    <property type="term" value="P:chorismate biosynthetic process"/>
    <property type="evidence" value="ECO:0007669"/>
    <property type="project" value="TreeGrafter"/>
</dbReference>
<evidence type="ECO:0000313" key="6">
    <source>
        <dbReference type="Proteomes" id="UP000540656"/>
    </source>
</evidence>
<proteinExistence type="predicted"/>
<protein>
    <submittedName>
        <fullName evidence="5">Shikimate dehydrogenase</fullName>
        <ecNumber evidence="5">1.1.1.25</ecNumber>
    </submittedName>
</protein>
<dbReference type="EMBL" id="JACCAA010000001">
    <property type="protein sequence ID" value="NYG57410.1"/>
    <property type="molecule type" value="Genomic_DNA"/>
</dbReference>
<evidence type="ECO:0000256" key="2">
    <source>
        <dbReference type="ARBA" id="ARBA00023141"/>
    </source>
</evidence>
<keyword evidence="2" id="KW-0057">Aromatic amino acid biosynthesis</keyword>
<dbReference type="EC" id="1.1.1.25" evidence="5"/>
<dbReference type="PANTHER" id="PTHR21089">
    <property type="entry name" value="SHIKIMATE DEHYDROGENASE"/>
    <property type="match status" value="1"/>
</dbReference>
<evidence type="ECO:0000313" key="5">
    <source>
        <dbReference type="EMBL" id="NYG57410.1"/>
    </source>
</evidence>
<evidence type="ECO:0000259" key="3">
    <source>
        <dbReference type="Pfam" id="PF08501"/>
    </source>
</evidence>
<feature type="domain" description="SDH C-terminal" evidence="4">
    <location>
        <begin position="240"/>
        <end position="268"/>
    </location>
</feature>
<evidence type="ECO:0000256" key="1">
    <source>
        <dbReference type="ARBA" id="ARBA00004871"/>
    </source>
</evidence>
<keyword evidence="5" id="KW-0560">Oxidoreductase</keyword>
<organism evidence="5 6">
    <name type="scientific">Nocardioides daedukensis</name>
    <dbReference type="NCBI Taxonomy" id="634462"/>
    <lineage>
        <taxon>Bacteria</taxon>
        <taxon>Bacillati</taxon>
        <taxon>Actinomycetota</taxon>
        <taxon>Actinomycetes</taxon>
        <taxon>Propionibacteriales</taxon>
        <taxon>Nocardioidaceae</taxon>
        <taxon>Nocardioides</taxon>
    </lineage>
</organism>
<keyword evidence="2" id="KW-0028">Amino-acid biosynthesis</keyword>
<dbReference type="GO" id="GO:0019632">
    <property type="term" value="P:shikimate metabolic process"/>
    <property type="evidence" value="ECO:0007669"/>
    <property type="project" value="TreeGrafter"/>
</dbReference>
<dbReference type="InterPro" id="IPR041121">
    <property type="entry name" value="SDH_C"/>
</dbReference>
<dbReference type="GO" id="GO:0009073">
    <property type="term" value="P:aromatic amino acid family biosynthetic process"/>
    <property type="evidence" value="ECO:0007669"/>
    <property type="project" value="UniProtKB-KW"/>
</dbReference>
<dbReference type="InterPro" id="IPR022893">
    <property type="entry name" value="Shikimate_DH_fam"/>
</dbReference>
<sequence>MADPRRCAVLGDPIDHSLSPTLHSAGFAALGLDWTYAAHRVDEASLAGFVSGLDRTWRGLSLTMPLKRVAVGLADTVTERAQLAGAVNTLVLDGATRAGDNTDIPGAVAAIRERYDGPVRSASILGGGATATSTGIALVELGARELTLLVRSPDRAAETAAVLTRHPAAPTIDVRLLDEVGDLTADLTGEVVVSTIPAAAQTPELVQRCAQVPVVFEVIYHPWPTPLASSVAGDRTLVSGLDLLVHQAAIQFEEFTGKPAPLAAMRSAGENALAER</sequence>
<gene>
    <name evidence="5" type="ORF">BJ980_000333</name>
</gene>
<evidence type="ECO:0000259" key="4">
    <source>
        <dbReference type="Pfam" id="PF18317"/>
    </source>
</evidence>
<dbReference type="InterPro" id="IPR013708">
    <property type="entry name" value="Shikimate_DH-bd_N"/>
</dbReference>
<dbReference type="RefSeq" id="WP_179500691.1">
    <property type="nucleotide sequence ID" value="NZ_JACCAA010000001.1"/>
</dbReference>
<comment type="pathway">
    <text evidence="1">Metabolic intermediate biosynthesis; chorismate biosynthesis; chorismate from D-erythrose 4-phosphate and phosphoenolpyruvate: step 4/7.</text>
</comment>
<dbReference type="Pfam" id="PF18317">
    <property type="entry name" value="SDH_C"/>
    <property type="match status" value="1"/>
</dbReference>
<dbReference type="NCBIfam" id="NF001311">
    <property type="entry name" value="PRK00258.1-3"/>
    <property type="match status" value="1"/>
</dbReference>
<dbReference type="AlphaFoldDB" id="A0A7Y9S0U1"/>
<dbReference type="PANTHER" id="PTHR21089:SF1">
    <property type="entry name" value="BIFUNCTIONAL 3-DEHYDROQUINATE DEHYDRATASE_SHIKIMATE DEHYDROGENASE, CHLOROPLASTIC"/>
    <property type="match status" value="1"/>
</dbReference>
<dbReference type="SUPFAM" id="SSF53223">
    <property type="entry name" value="Aminoacid dehydrogenase-like, N-terminal domain"/>
    <property type="match status" value="1"/>
</dbReference>
<keyword evidence="6" id="KW-1185">Reference proteome</keyword>
<dbReference type="CDD" id="cd01065">
    <property type="entry name" value="NAD_bind_Shikimate_DH"/>
    <property type="match status" value="1"/>
</dbReference>
<dbReference type="Proteomes" id="UP000540656">
    <property type="component" value="Unassembled WGS sequence"/>
</dbReference>
<dbReference type="InterPro" id="IPR036291">
    <property type="entry name" value="NAD(P)-bd_dom_sf"/>
</dbReference>
<dbReference type="GO" id="GO:0004764">
    <property type="term" value="F:shikimate 3-dehydrogenase (NADP+) activity"/>
    <property type="evidence" value="ECO:0007669"/>
    <property type="project" value="UniProtKB-EC"/>
</dbReference>